<keyword evidence="4 5" id="KW-0472">Membrane</keyword>
<evidence type="ECO:0000313" key="6">
    <source>
        <dbReference type="EMBL" id="KAG1901533.1"/>
    </source>
</evidence>
<comment type="similarity">
    <text evidence="5">Belongs to the class VI-like SAM-binding methyltransferase superfamily. Isoprenylcysteine carboxyl methyltransferase family.</text>
</comment>
<dbReference type="AlphaFoldDB" id="A0AAD4EAU5"/>
<comment type="caution">
    <text evidence="6">The sequence shown here is derived from an EMBL/GenBank/DDBJ whole genome shotgun (WGS) entry which is preliminary data.</text>
</comment>
<feature type="transmembrane region" description="Helical" evidence="5">
    <location>
        <begin position="251"/>
        <end position="274"/>
    </location>
</feature>
<keyword evidence="5" id="KW-0256">Endoplasmic reticulum</keyword>
<gene>
    <name evidence="6" type="ORF">F5891DRAFT_1028417</name>
</gene>
<comment type="caution">
    <text evidence="5">Lacks conserved residue(s) required for the propagation of feature annotation.</text>
</comment>
<proteinExistence type="inferred from homology"/>
<name>A0AAD4EAU5_9AGAM</name>
<dbReference type="Proteomes" id="UP001195769">
    <property type="component" value="Unassembled WGS sequence"/>
</dbReference>
<keyword evidence="2 5" id="KW-0812">Transmembrane</keyword>
<keyword evidence="5" id="KW-0489">Methyltransferase</keyword>
<dbReference type="GeneID" id="64655769"/>
<protein>
    <recommendedName>
        <fullName evidence="5">Protein-S-isoprenylcysteine O-methyltransferase</fullName>
        <ecNumber evidence="5">2.1.1.100</ecNumber>
    </recommendedName>
</protein>
<dbReference type="RefSeq" id="XP_041227108.1">
    <property type="nucleotide sequence ID" value="XM_041361471.1"/>
</dbReference>
<keyword evidence="7" id="KW-1185">Reference proteome</keyword>
<keyword evidence="5" id="KW-0949">S-adenosyl-L-methionine</keyword>
<dbReference type="GO" id="GO:0032259">
    <property type="term" value="P:methylation"/>
    <property type="evidence" value="ECO:0007669"/>
    <property type="project" value="UniProtKB-KW"/>
</dbReference>
<evidence type="ECO:0000313" key="7">
    <source>
        <dbReference type="Proteomes" id="UP001195769"/>
    </source>
</evidence>
<evidence type="ECO:0000256" key="4">
    <source>
        <dbReference type="ARBA" id="ARBA00023136"/>
    </source>
</evidence>
<reference evidence="6" key="1">
    <citation type="journal article" date="2020" name="New Phytol.">
        <title>Comparative genomics reveals dynamic genome evolution in host specialist ectomycorrhizal fungi.</title>
        <authorList>
            <person name="Lofgren L.A."/>
            <person name="Nguyen N.H."/>
            <person name="Vilgalys R."/>
            <person name="Ruytinx J."/>
            <person name="Liao H.L."/>
            <person name="Branco S."/>
            <person name="Kuo A."/>
            <person name="LaButti K."/>
            <person name="Lipzen A."/>
            <person name="Andreopoulos W."/>
            <person name="Pangilinan J."/>
            <person name="Riley R."/>
            <person name="Hundley H."/>
            <person name="Na H."/>
            <person name="Barry K."/>
            <person name="Grigoriev I.V."/>
            <person name="Stajich J.E."/>
            <person name="Kennedy P.G."/>
        </authorList>
    </citation>
    <scope>NUCLEOTIDE SEQUENCE</scope>
    <source>
        <strain evidence="6">FC203</strain>
    </source>
</reference>
<evidence type="ECO:0000256" key="1">
    <source>
        <dbReference type="ARBA" id="ARBA00004141"/>
    </source>
</evidence>
<dbReference type="InterPro" id="IPR007269">
    <property type="entry name" value="ICMT_MeTrfase"/>
</dbReference>
<keyword evidence="3 5" id="KW-1133">Transmembrane helix</keyword>
<evidence type="ECO:0000256" key="5">
    <source>
        <dbReference type="RuleBase" id="RU362022"/>
    </source>
</evidence>
<evidence type="ECO:0000256" key="2">
    <source>
        <dbReference type="ARBA" id="ARBA00022692"/>
    </source>
</evidence>
<keyword evidence="5" id="KW-0808">Transferase</keyword>
<dbReference type="EMBL" id="JABBWK010000021">
    <property type="protein sequence ID" value="KAG1901533.1"/>
    <property type="molecule type" value="Genomic_DNA"/>
</dbReference>
<comment type="subcellular location">
    <subcellularLocation>
        <location evidence="5">Endoplasmic reticulum membrane</location>
        <topology evidence="5">Multi-pass membrane protein</topology>
    </subcellularLocation>
    <subcellularLocation>
        <location evidence="1">Membrane</location>
        <topology evidence="1">Multi-pass membrane protein</topology>
    </subcellularLocation>
</comment>
<sequence length="296" mass="33426">MRLQPQILQPVEVSLSSHYQSEPWIQKPLHEQPFGMISHLLPVIARGLTIRISTLDANKSVRESQAFFSKMESLFNLLLILSPPIAMHVVFMSPHVPMSDDVVNKNFIEWILLQDANYGLPMTKAIIWAIAFTELAITTSHTIDPNIFPNGLQTIICSLRAIQDVSDTSPLLFCTALIVIGRFIRWRCFHILDYSFTFKLSVRKGHQLVTNGPYGVVCHPFYVRAALLSIGQLILHGSLSSLVRRSRVLNIPALKAIAVVVLMGRMTVIASLILRLRHEMKRRGQFPERSGRTGLR</sequence>
<dbReference type="Pfam" id="PF04140">
    <property type="entry name" value="ICMT"/>
    <property type="match status" value="1"/>
</dbReference>
<dbReference type="Gene3D" id="1.20.120.1630">
    <property type="match status" value="1"/>
</dbReference>
<dbReference type="EC" id="2.1.1.100" evidence="5"/>
<dbReference type="GO" id="GO:0005789">
    <property type="term" value="C:endoplasmic reticulum membrane"/>
    <property type="evidence" value="ECO:0007669"/>
    <property type="project" value="UniProtKB-SubCell"/>
</dbReference>
<organism evidence="6 7">
    <name type="scientific">Suillus fuscotomentosus</name>
    <dbReference type="NCBI Taxonomy" id="1912939"/>
    <lineage>
        <taxon>Eukaryota</taxon>
        <taxon>Fungi</taxon>
        <taxon>Dikarya</taxon>
        <taxon>Basidiomycota</taxon>
        <taxon>Agaricomycotina</taxon>
        <taxon>Agaricomycetes</taxon>
        <taxon>Agaricomycetidae</taxon>
        <taxon>Boletales</taxon>
        <taxon>Suillineae</taxon>
        <taxon>Suillaceae</taxon>
        <taxon>Suillus</taxon>
    </lineage>
</organism>
<evidence type="ECO:0000256" key="3">
    <source>
        <dbReference type="ARBA" id="ARBA00022989"/>
    </source>
</evidence>
<comment type="catalytic activity">
    <reaction evidence="5">
        <text>[protein]-C-terminal S-[(2E,6E)-farnesyl]-L-cysteine + S-adenosyl-L-methionine = [protein]-C-terminal S-[(2E,6E)-farnesyl]-L-cysteine methyl ester + S-adenosyl-L-homocysteine</text>
        <dbReference type="Rhea" id="RHEA:21672"/>
        <dbReference type="Rhea" id="RHEA-COMP:12125"/>
        <dbReference type="Rhea" id="RHEA-COMP:12126"/>
        <dbReference type="ChEBI" id="CHEBI:57856"/>
        <dbReference type="ChEBI" id="CHEBI:59789"/>
        <dbReference type="ChEBI" id="CHEBI:90510"/>
        <dbReference type="ChEBI" id="CHEBI:90511"/>
        <dbReference type="EC" id="2.1.1.100"/>
    </reaction>
</comment>
<dbReference type="GO" id="GO:0004671">
    <property type="term" value="F:protein C-terminal S-isoprenylcysteine carboxyl O-methyltransferase activity"/>
    <property type="evidence" value="ECO:0007669"/>
    <property type="project" value="UniProtKB-EC"/>
</dbReference>
<accession>A0AAD4EAU5</accession>